<evidence type="ECO:0000256" key="14">
    <source>
        <dbReference type="ARBA" id="ARBA00049057"/>
    </source>
</evidence>
<evidence type="ECO:0000256" key="6">
    <source>
        <dbReference type="ARBA" id="ARBA00022741"/>
    </source>
</evidence>
<evidence type="ECO:0000256" key="3">
    <source>
        <dbReference type="ARBA" id="ARBA00007423"/>
    </source>
</evidence>
<evidence type="ECO:0000256" key="11">
    <source>
        <dbReference type="ARBA" id="ARBA00029388"/>
    </source>
</evidence>
<evidence type="ECO:0000256" key="7">
    <source>
        <dbReference type="ARBA" id="ARBA00022755"/>
    </source>
</evidence>
<keyword evidence="6 15" id="KW-0547">Nucleotide-binding</keyword>
<evidence type="ECO:0000259" key="16">
    <source>
        <dbReference type="PROSITE" id="PS50975"/>
    </source>
</evidence>
<keyword evidence="7" id="KW-0658">Purine biosynthesis</keyword>
<evidence type="ECO:0000256" key="9">
    <source>
        <dbReference type="ARBA" id="ARBA00023211"/>
    </source>
</evidence>
<dbReference type="Gene3D" id="3.90.650.10">
    <property type="entry name" value="PurM-like C-terminal domain"/>
    <property type="match status" value="2"/>
</dbReference>
<dbReference type="UniPathway" id="UPA00074">
    <property type="reaction ID" value="UER00125"/>
</dbReference>
<comment type="pathway">
    <text evidence="1">Purine metabolism; IMP biosynthesis via de novo pathway; 5-amino-1-(5-phospho-D-ribosyl)imidazole from N(2)-formyl-N(1)-(5-phospho-D-ribosyl)glycinamide: step 2/2.</text>
</comment>
<evidence type="ECO:0000313" key="17">
    <source>
        <dbReference type="EMBL" id="KXN73372.1"/>
    </source>
</evidence>
<dbReference type="SUPFAM" id="SSF51246">
    <property type="entry name" value="Rudiment single hybrid motif"/>
    <property type="match status" value="1"/>
</dbReference>
<evidence type="ECO:0000256" key="12">
    <source>
        <dbReference type="ARBA" id="ARBA00029444"/>
    </source>
</evidence>
<dbReference type="GO" id="GO:0005829">
    <property type="term" value="C:cytosol"/>
    <property type="evidence" value="ECO:0007669"/>
    <property type="project" value="TreeGrafter"/>
</dbReference>
<dbReference type="Pfam" id="PF02769">
    <property type="entry name" value="AIRS_C"/>
    <property type="match status" value="1"/>
</dbReference>
<dbReference type="InterPro" id="IPR037123">
    <property type="entry name" value="PRibGlycinamide_synth_C_sf"/>
</dbReference>
<dbReference type="GO" id="GO:0005524">
    <property type="term" value="F:ATP binding"/>
    <property type="evidence" value="ECO:0007669"/>
    <property type="project" value="UniProtKB-UniRule"/>
</dbReference>
<dbReference type="PROSITE" id="PS00184">
    <property type="entry name" value="GARS"/>
    <property type="match status" value="1"/>
</dbReference>
<evidence type="ECO:0000256" key="4">
    <source>
        <dbReference type="ARBA" id="ARBA00022598"/>
    </source>
</evidence>
<dbReference type="FunFam" id="3.30.1330.10:FF:000001">
    <property type="entry name" value="Phosphoribosylformylglycinamidine cyclo-ligase"/>
    <property type="match status" value="1"/>
</dbReference>
<dbReference type="InterPro" id="IPR020561">
    <property type="entry name" value="PRibGlycinamid_synth_ATP-grasp"/>
</dbReference>
<feature type="domain" description="ATP-grasp" evidence="16">
    <location>
        <begin position="110"/>
        <end position="317"/>
    </location>
</feature>
<evidence type="ECO:0000256" key="15">
    <source>
        <dbReference type="PROSITE-ProRule" id="PRU00409"/>
    </source>
</evidence>
<dbReference type="InterPro" id="IPR011054">
    <property type="entry name" value="Rudment_hybrid_motif"/>
</dbReference>
<dbReference type="CDD" id="cd02196">
    <property type="entry name" value="PurM"/>
    <property type="match status" value="1"/>
</dbReference>
<dbReference type="HAMAP" id="MF_00741">
    <property type="entry name" value="AIRS"/>
    <property type="match status" value="1"/>
</dbReference>
<dbReference type="GO" id="GO:0004641">
    <property type="term" value="F:phosphoribosylformylglycinamidine cyclo-ligase activity"/>
    <property type="evidence" value="ECO:0007669"/>
    <property type="project" value="UniProtKB-EC"/>
</dbReference>
<comment type="catalytic activity">
    <reaction evidence="14">
        <text>2-formamido-N(1)-(5-O-phospho-beta-D-ribosyl)acetamidine + ATP = 5-amino-1-(5-phospho-beta-D-ribosyl)imidazole + ADP + phosphate + H(+)</text>
        <dbReference type="Rhea" id="RHEA:23032"/>
        <dbReference type="ChEBI" id="CHEBI:15378"/>
        <dbReference type="ChEBI" id="CHEBI:30616"/>
        <dbReference type="ChEBI" id="CHEBI:43474"/>
        <dbReference type="ChEBI" id="CHEBI:137981"/>
        <dbReference type="ChEBI" id="CHEBI:147287"/>
        <dbReference type="ChEBI" id="CHEBI:456216"/>
        <dbReference type="EC" id="6.3.3.1"/>
    </reaction>
</comment>
<dbReference type="InterPro" id="IPR016185">
    <property type="entry name" value="PreATP-grasp_dom_sf"/>
</dbReference>
<dbReference type="SUPFAM" id="SSF52440">
    <property type="entry name" value="PreATP-grasp domain"/>
    <property type="match status" value="1"/>
</dbReference>
<dbReference type="InterPro" id="IPR036676">
    <property type="entry name" value="PurM-like_C_sf"/>
</dbReference>
<dbReference type="Gene3D" id="3.30.470.20">
    <property type="entry name" value="ATP-grasp fold, B domain"/>
    <property type="match status" value="1"/>
</dbReference>
<dbReference type="Pfam" id="PF00586">
    <property type="entry name" value="AIRS"/>
    <property type="match status" value="1"/>
</dbReference>
<dbReference type="SUPFAM" id="SSF56042">
    <property type="entry name" value="PurM C-terminal domain-like"/>
    <property type="match status" value="1"/>
</dbReference>
<gene>
    <name evidence="17" type="ORF">CONCODRAFT_77414</name>
</gene>
<dbReference type="Gene3D" id="3.30.1490.20">
    <property type="entry name" value="ATP-grasp fold, A domain"/>
    <property type="match status" value="1"/>
</dbReference>
<dbReference type="SUPFAM" id="SSF55326">
    <property type="entry name" value="PurM N-terminal domain-like"/>
    <property type="match status" value="1"/>
</dbReference>
<dbReference type="GO" id="GO:0004637">
    <property type="term" value="F:phosphoribosylamine-glycine ligase activity"/>
    <property type="evidence" value="ECO:0007669"/>
    <property type="project" value="UniProtKB-EC"/>
</dbReference>
<dbReference type="EMBL" id="KQ964438">
    <property type="protein sequence ID" value="KXN73372.1"/>
    <property type="molecule type" value="Genomic_DNA"/>
</dbReference>
<accession>A0A137PEI1</accession>
<dbReference type="InterPro" id="IPR010918">
    <property type="entry name" value="PurM-like_C_dom"/>
</dbReference>
<keyword evidence="10" id="KW-0511">Multifunctional enzyme</keyword>
<dbReference type="Gene3D" id="3.90.600.10">
    <property type="entry name" value="Phosphoribosylglycinamide synthetase, C-terminal domain"/>
    <property type="match status" value="1"/>
</dbReference>
<evidence type="ECO:0000256" key="13">
    <source>
        <dbReference type="ARBA" id="ARBA00047843"/>
    </source>
</evidence>
<comment type="catalytic activity">
    <reaction evidence="13">
        <text>5-phospho-beta-D-ribosylamine + glycine + ATP = N(1)-(5-phospho-beta-D-ribosyl)glycinamide + ADP + phosphate + H(+)</text>
        <dbReference type="Rhea" id="RHEA:17453"/>
        <dbReference type="ChEBI" id="CHEBI:15378"/>
        <dbReference type="ChEBI" id="CHEBI:30616"/>
        <dbReference type="ChEBI" id="CHEBI:43474"/>
        <dbReference type="ChEBI" id="CHEBI:57305"/>
        <dbReference type="ChEBI" id="CHEBI:58681"/>
        <dbReference type="ChEBI" id="CHEBI:143788"/>
        <dbReference type="ChEBI" id="CHEBI:456216"/>
        <dbReference type="EC" id="6.3.4.13"/>
    </reaction>
</comment>
<dbReference type="OrthoDB" id="2018833at2759"/>
<dbReference type="InterPro" id="IPR020562">
    <property type="entry name" value="PRibGlycinamide_synth_N"/>
</dbReference>
<dbReference type="SUPFAM" id="SSF56059">
    <property type="entry name" value="Glutathione synthetase ATP-binding domain-like"/>
    <property type="match status" value="1"/>
</dbReference>
<name>A0A137PEI1_CONC2</name>
<keyword evidence="5" id="KW-0479">Metal-binding</keyword>
<proteinExistence type="inferred from homology"/>
<dbReference type="InterPro" id="IPR000115">
    <property type="entry name" value="PRibGlycinamide_synth"/>
</dbReference>
<evidence type="ECO:0000256" key="5">
    <source>
        <dbReference type="ARBA" id="ARBA00022723"/>
    </source>
</evidence>
<organism evidence="17 18">
    <name type="scientific">Conidiobolus coronatus (strain ATCC 28846 / CBS 209.66 / NRRL 28638)</name>
    <name type="common">Delacroixia coronata</name>
    <dbReference type="NCBI Taxonomy" id="796925"/>
    <lineage>
        <taxon>Eukaryota</taxon>
        <taxon>Fungi</taxon>
        <taxon>Fungi incertae sedis</taxon>
        <taxon>Zoopagomycota</taxon>
        <taxon>Entomophthoromycotina</taxon>
        <taxon>Entomophthoromycetes</taxon>
        <taxon>Entomophthorales</taxon>
        <taxon>Ancylistaceae</taxon>
        <taxon>Conidiobolus</taxon>
    </lineage>
</organism>
<dbReference type="InterPro" id="IPR020559">
    <property type="entry name" value="PRibGlycinamide_synth_CS"/>
</dbReference>
<comment type="pathway">
    <text evidence="2">Purine metabolism; IMP biosynthesis via de novo pathway; N(1)-(5-phospho-D-ribosyl)glycinamide from 5-phospho-alpha-D-ribose 1-diphosphate: step 2/2.</text>
</comment>
<dbReference type="GO" id="GO:0046084">
    <property type="term" value="P:adenine biosynthetic process"/>
    <property type="evidence" value="ECO:0007669"/>
    <property type="project" value="TreeGrafter"/>
</dbReference>
<keyword evidence="9" id="KW-0464">Manganese</keyword>
<keyword evidence="18" id="KW-1185">Reference proteome</keyword>
<dbReference type="InterPro" id="IPR013815">
    <property type="entry name" value="ATP_grasp_subdomain_1"/>
</dbReference>
<dbReference type="PANTHER" id="PTHR10520:SF12">
    <property type="entry name" value="TRIFUNCTIONAL PURINE BIOSYNTHETIC PROTEIN ADENOSINE-3"/>
    <property type="match status" value="1"/>
</dbReference>
<dbReference type="OMA" id="EVMQACC"/>
<dbReference type="FunFam" id="3.40.50.20:FF:000006">
    <property type="entry name" value="Phosphoribosylamine--glycine ligase, chloroplastic"/>
    <property type="match status" value="1"/>
</dbReference>
<dbReference type="Pfam" id="PF02843">
    <property type="entry name" value="GARS_C"/>
    <property type="match status" value="1"/>
</dbReference>
<sequence>MKVLILGSGGREHALAWKLAQSDKVEKIYLAPGNGGTQGLLNKVENVNIQVNEFDKLVEFAQQNQIELVVPGPEQPLVEGVETHFRKVGIPVFGPSAKAARLEGSKAYSKDFMAKYNVPTARYQNFTNYEAAKQYLDSLDYRVVIKASGLAAGKGVLIPLTKEEAHNDLKSVMVDNIFGSAGDEVVIEEFLEGEELSLLAISDGYTVVPLIPSQDHKRAFDNDEGPNTGGMGCYAPTPIGTPELMKKMQKDILEPSIRGLRQDGNPFVGVLFVGIMVTPSGEPKVLEYNVRFGDPETEVVLPLLKTDLLEVMLASVEHRLDTIKVEFEDKHACTVIIASGGYPGSYEKNKPISLPSSLGANQTIFHAGTKLSEGQVVTSGGRVLAVTGTGSTLQEAIDLAYNGVQSVSFEGAFYRKDIAHRAVKYLASNSKKGLTYAQAGVDIDAGNDLVDQIKSVVKSTRRVGTDSDIGGFGGLFDLKATGFRDPILVSATDGVGTKLKIAHEINKHDTIGIDLVAMSVNDLIVQGAEPLFFLDYFACGKLEVNVAADVVRGVAAGCIESGCALVGGETAEMPGLYAKGDYDVAGFAVGAVEREHVLPRTNDIKVGDVLIGLPSSGVHSNGFSLARKVVEVNGLNFDSPSPFQSGSSIGEALLTPTKLYIKPLLPLIREQKIKGMAHITGGGFVDNVPRVLPEHLAGNIPAYEMARTFNCGIGMILIVDASEVETVKSILTSQGDEHHIIGHLHNLSENNTRVVLNELETSWL</sequence>
<dbReference type="PROSITE" id="PS50975">
    <property type="entry name" value="ATP_GRASP"/>
    <property type="match status" value="1"/>
</dbReference>
<comment type="similarity">
    <text evidence="12">In the C-terminal section; belongs to the AIR synthase family.</text>
</comment>
<dbReference type="GO" id="GO:0046872">
    <property type="term" value="F:metal ion binding"/>
    <property type="evidence" value="ECO:0007669"/>
    <property type="project" value="UniProtKB-KW"/>
</dbReference>
<dbReference type="AlphaFoldDB" id="A0A137PEI1"/>
<dbReference type="Gene3D" id="3.40.50.20">
    <property type="match status" value="1"/>
</dbReference>
<keyword evidence="8 15" id="KW-0067">ATP-binding</keyword>
<dbReference type="InterPro" id="IPR004733">
    <property type="entry name" value="PurM_cligase"/>
</dbReference>
<dbReference type="Pfam" id="PF02844">
    <property type="entry name" value="GARS_N"/>
    <property type="match status" value="1"/>
</dbReference>
<reference evidence="17 18" key="1">
    <citation type="journal article" date="2015" name="Genome Biol. Evol.">
        <title>Phylogenomic analyses indicate that early fungi evolved digesting cell walls of algal ancestors of land plants.</title>
        <authorList>
            <person name="Chang Y."/>
            <person name="Wang S."/>
            <person name="Sekimoto S."/>
            <person name="Aerts A.L."/>
            <person name="Choi C."/>
            <person name="Clum A."/>
            <person name="LaButti K.M."/>
            <person name="Lindquist E.A."/>
            <person name="Yee Ngan C."/>
            <person name="Ohm R.A."/>
            <person name="Salamov A.A."/>
            <person name="Grigoriev I.V."/>
            <person name="Spatafora J.W."/>
            <person name="Berbee M.L."/>
        </authorList>
    </citation>
    <scope>NUCLEOTIDE SEQUENCE [LARGE SCALE GENOMIC DNA]</scope>
    <source>
        <strain evidence="17 18">NRRL 28638</strain>
    </source>
</reference>
<dbReference type="InterPro" id="IPR020560">
    <property type="entry name" value="PRibGlycinamide_synth_C-dom"/>
</dbReference>
<dbReference type="FunFam" id="3.90.600.10:FF:000001">
    <property type="entry name" value="Trifunctional purine biosynthetic protein adenosine-3"/>
    <property type="match status" value="1"/>
</dbReference>
<dbReference type="NCBIfam" id="TIGR00877">
    <property type="entry name" value="purD"/>
    <property type="match status" value="1"/>
</dbReference>
<dbReference type="InterPro" id="IPR011761">
    <property type="entry name" value="ATP-grasp"/>
</dbReference>
<dbReference type="Gene3D" id="3.30.1330.10">
    <property type="entry name" value="PurM-like, N-terminal domain"/>
    <property type="match status" value="1"/>
</dbReference>
<dbReference type="NCBIfam" id="TIGR00878">
    <property type="entry name" value="purM"/>
    <property type="match status" value="1"/>
</dbReference>
<dbReference type="FunFam" id="3.30.1490.20:FF:000006">
    <property type="entry name" value="phosphoribosylamine--glycine ligase, chloroplastic-like"/>
    <property type="match status" value="1"/>
</dbReference>
<keyword evidence="4 17" id="KW-0436">Ligase</keyword>
<dbReference type="FunFam" id="3.30.470.20:FF:000018">
    <property type="entry name" value="Trifunctional purine biosynthetic protein adenosine-3"/>
    <property type="match status" value="1"/>
</dbReference>
<evidence type="ECO:0000313" key="18">
    <source>
        <dbReference type="Proteomes" id="UP000070444"/>
    </source>
</evidence>
<dbReference type="GO" id="GO:0006189">
    <property type="term" value="P:'de novo' IMP biosynthetic process"/>
    <property type="evidence" value="ECO:0007669"/>
    <property type="project" value="UniProtKB-UniPathway"/>
</dbReference>
<dbReference type="STRING" id="796925.A0A137PEI1"/>
<evidence type="ECO:0000256" key="2">
    <source>
        <dbReference type="ARBA" id="ARBA00005174"/>
    </source>
</evidence>
<dbReference type="SMART" id="SM01209">
    <property type="entry name" value="GARS_A"/>
    <property type="match status" value="1"/>
</dbReference>
<dbReference type="HAMAP" id="MF_00138">
    <property type="entry name" value="GARS"/>
    <property type="match status" value="1"/>
</dbReference>
<dbReference type="PANTHER" id="PTHR10520">
    <property type="entry name" value="TRIFUNCTIONAL PURINE BIOSYNTHETIC PROTEIN ADENOSINE-3-RELATED"/>
    <property type="match status" value="1"/>
</dbReference>
<dbReference type="InterPro" id="IPR016188">
    <property type="entry name" value="PurM-like_N"/>
</dbReference>
<evidence type="ECO:0000256" key="10">
    <source>
        <dbReference type="ARBA" id="ARBA00023268"/>
    </source>
</evidence>
<evidence type="ECO:0000256" key="8">
    <source>
        <dbReference type="ARBA" id="ARBA00022840"/>
    </source>
</evidence>
<comment type="similarity">
    <text evidence="3">In the N-terminal section; belongs to the GARS family.</text>
</comment>
<comment type="function">
    <text evidence="11">Catalyzes the second and fifth step in the 'de novo' purine biosynthesis pathway; contains phosphoribosylamine--glycine ligase (GARS) and phosphoribosylformylglycinamidine cyclo-ligase (AIRS) activities.</text>
</comment>
<protein>
    <submittedName>
        <fullName evidence="17">Phosphoribosylformylglycinamidine cyclo-ligase</fullName>
    </submittedName>
</protein>
<dbReference type="InterPro" id="IPR036921">
    <property type="entry name" value="PurM-like_N_sf"/>
</dbReference>
<evidence type="ECO:0000256" key="1">
    <source>
        <dbReference type="ARBA" id="ARBA00004686"/>
    </source>
</evidence>
<dbReference type="Pfam" id="PF01071">
    <property type="entry name" value="GARS_A"/>
    <property type="match status" value="1"/>
</dbReference>
<dbReference type="SMART" id="SM01210">
    <property type="entry name" value="GARS_C"/>
    <property type="match status" value="1"/>
</dbReference>
<dbReference type="Proteomes" id="UP000070444">
    <property type="component" value="Unassembled WGS sequence"/>
</dbReference>